<dbReference type="AlphaFoldDB" id="A0A1U7HMA5"/>
<comment type="subunit">
    <text evidence="5">Part of the 50S ribosomal subunit; part of the 5S rRNA/L5/L18/L25 subcomplex. Contacts the 5S rRNA. Binds to the 5S rRNA independently of L5 and L18.</text>
</comment>
<dbReference type="GO" id="GO:0006412">
    <property type="term" value="P:translation"/>
    <property type="evidence" value="ECO:0007669"/>
    <property type="project" value="UniProtKB-UniRule"/>
</dbReference>
<dbReference type="GO" id="GO:0003735">
    <property type="term" value="F:structural constituent of ribosome"/>
    <property type="evidence" value="ECO:0007669"/>
    <property type="project" value="InterPro"/>
</dbReference>
<dbReference type="SUPFAM" id="SSF50715">
    <property type="entry name" value="Ribosomal protein L25-like"/>
    <property type="match status" value="1"/>
</dbReference>
<dbReference type="EMBL" id="MRCC01000012">
    <property type="protein sequence ID" value="OKH24730.1"/>
    <property type="molecule type" value="Genomic_DNA"/>
</dbReference>
<dbReference type="InterPro" id="IPR020930">
    <property type="entry name" value="Ribosomal_uL5_bac-type"/>
</dbReference>
<dbReference type="InterPro" id="IPR001021">
    <property type="entry name" value="Ribosomal_bL25_long"/>
</dbReference>
<evidence type="ECO:0000259" key="7">
    <source>
        <dbReference type="Pfam" id="PF01386"/>
    </source>
</evidence>
<comment type="similarity">
    <text evidence="5">Belongs to the bacterial ribosomal protein bL25 family. CTC subfamily.</text>
</comment>
<dbReference type="InterPro" id="IPR037121">
    <property type="entry name" value="Ribosomal_bL25_C"/>
</dbReference>
<dbReference type="NCBIfam" id="NF004612">
    <property type="entry name" value="PRK05943.1"/>
    <property type="match status" value="1"/>
</dbReference>
<sequence length="223" mass="24145">MEITVEGKKRAEGSKPNALRRSGLIPANLYGHNGTESIHLTLEAKAVETLLKQASVNNTLIQLNISDLPWRGKALLREVQRHPTKRFPYHLSFFSVAAQDTVEVEVPLHFVGEAPGVKIEGGALDTVLTHIQVRCAPDRIPETIEIDVSNMNMGDVLYLRELVLPEGVSLVSETNDAVVSVLAPQITPEIIEAQEAAADAEIATAQASEAEQKEPQTDAETGG</sequence>
<evidence type="ECO:0000313" key="10">
    <source>
        <dbReference type="Proteomes" id="UP000185984"/>
    </source>
</evidence>
<gene>
    <name evidence="5" type="primary">rplY</name>
    <name evidence="5" type="synonym">ctc</name>
    <name evidence="9" type="ORF">NIES1031_15675</name>
</gene>
<dbReference type="InterPro" id="IPR011035">
    <property type="entry name" value="Ribosomal_bL25/Gln-tRNA_synth"/>
</dbReference>
<evidence type="ECO:0000256" key="1">
    <source>
        <dbReference type="ARBA" id="ARBA00022730"/>
    </source>
</evidence>
<feature type="domain" description="Large ribosomal subunit protein bL25 beta" evidence="8">
    <location>
        <begin position="102"/>
        <end position="185"/>
    </location>
</feature>
<evidence type="ECO:0000256" key="3">
    <source>
        <dbReference type="ARBA" id="ARBA00022980"/>
    </source>
</evidence>
<dbReference type="HAMAP" id="MF_01334">
    <property type="entry name" value="Ribosomal_bL25_CTC"/>
    <property type="match status" value="1"/>
</dbReference>
<dbReference type="RefSeq" id="WP_073550454.1">
    <property type="nucleotide sequence ID" value="NZ_CAWMVK010000004.1"/>
</dbReference>
<dbReference type="STRING" id="247279.NIES1031_15675"/>
<evidence type="ECO:0000259" key="8">
    <source>
        <dbReference type="Pfam" id="PF14693"/>
    </source>
</evidence>
<evidence type="ECO:0000313" key="9">
    <source>
        <dbReference type="EMBL" id="OKH24730.1"/>
    </source>
</evidence>
<evidence type="ECO:0000256" key="2">
    <source>
        <dbReference type="ARBA" id="ARBA00022884"/>
    </source>
</evidence>
<accession>A0A1U7HMA5</accession>
<keyword evidence="1 5" id="KW-0699">rRNA-binding</keyword>
<keyword evidence="4 5" id="KW-0687">Ribonucleoprotein</keyword>
<dbReference type="Gene3D" id="2.40.240.10">
    <property type="entry name" value="Ribosomal Protein L25, Chain P"/>
    <property type="match status" value="1"/>
</dbReference>
<dbReference type="OrthoDB" id="9786489at2"/>
<reference evidence="9 10" key="1">
    <citation type="submission" date="2016-11" db="EMBL/GenBank/DDBJ databases">
        <title>Draft Genome Sequences of Nine Cyanobacterial Strains from Diverse Habitats.</title>
        <authorList>
            <person name="Zhu T."/>
            <person name="Hou S."/>
            <person name="Lu X."/>
            <person name="Hess W.R."/>
        </authorList>
    </citation>
    <scope>NUCLEOTIDE SEQUENCE [LARGE SCALE GENOMIC DNA]</scope>
    <source>
        <strain evidence="9 10">5.2 s.c.1</strain>
    </source>
</reference>
<feature type="region of interest" description="Disordered" evidence="6">
    <location>
        <begin position="202"/>
        <end position="223"/>
    </location>
</feature>
<dbReference type="InterPro" id="IPR029751">
    <property type="entry name" value="Ribosomal_L25_dom"/>
</dbReference>
<keyword evidence="2 5" id="KW-0694">RNA-binding</keyword>
<dbReference type="PANTHER" id="PTHR33284">
    <property type="entry name" value="RIBOSOMAL PROTEIN L25/GLN-TRNA SYNTHETASE, ANTI-CODON-BINDING DOMAIN-CONTAINING PROTEIN"/>
    <property type="match status" value="1"/>
</dbReference>
<dbReference type="NCBIfam" id="NF004139">
    <property type="entry name" value="PRK05618.4-2"/>
    <property type="match status" value="1"/>
</dbReference>
<dbReference type="NCBIfam" id="TIGR00731">
    <property type="entry name" value="bL25_bact_ctc"/>
    <property type="match status" value="1"/>
</dbReference>
<evidence type="ECO:0000256" key="5">
    <source>
        <dbReference type="HAMAP-Rule" id="MF_01334"/>
    </source>
</evidence>
<organism evidence="9 10">
    <name type="scientific">Chroogloeocystis siderophila 5.2 s.c.1</name>
    <dbReference type="NCBI Taxonomy" id="247279"/>
    <lineage>
        <taxon>Bacteria</taxon>
        <taxon>Bacillati</taxon>
        <taxon>Cyanobacteriota</taxon>
        <taxon>Cyanophyceae</taxon>
        <taxon>Oscillatoriophycideae</taxon>
        <taxon>Chroococcales</taxon>
        <taxon>Chroococcaceae</taxon>
        <taxon>Chroogloeocystis</taxon>
    </lineage>
</organism>
<evidence type="ECO:0000256" key="6">
    <source>
        <dbReference type="SAM" id="MobiDB-lite"/>
    </source>
</evidence>
<dbReference type="CDD" id="cd00495">
    <property type="entry name" value="Ribosomal_L25_TL5_CTC"/>
    <property type="match status" value="1"/>
</dbReference>
<proteinExistence type="inferred from homology"/>
<dbReference type="PANTHER" id="PTHR33284:SF1">
    <property type="entry name" value="RIBOSOMAL PROTEIN L25_GLN-TRNA SYNTHETASE, ANTI-CODON-BINDING DOMAIN-CONTAINING PROTEIN"/>
    <property type="match status" value="1"/>
</dbReference>
<protein>
    <recommendedName>
        <fullName evidence="5">Large ribosomal subunit protein bL25</fullName>
    </recommendedName>
    <alternativeName>
        <fullName evidence="5">General stress protein CTC</fullName>
    </alternativeName>
</protein>
<dbReference type="GO" id="GO:0022625">
    <property type="term" value="C:cytosolic large ribosomal subunit"/>
    <property type="evidence" value="ECO:0007669"/>
    <property type="project" value="TreeGrafter"/>
</dbReference>
<dbReference type="InterPro" id="IPR020056">
    <property type="entry name" value="Rbsml_bL25/Gln-tRNA_synth_N"/>
</dbReference>
<name>A0A1U7HMA5_9CHRO</name>
<feature type="domain" description="Large ribosomal subunit protein bL25 L25" evidence="7">
    <location>
        <begin position="6"/>
        <end position="93"/>
    </location>
</feature>
<dbReference type="Proteomes" id="UP000185984">
    <property type="component" value="Unassembled WGS sequence"/>
</dbReference>
<dbReference type="Pfam" id="PF01386">
    <property type="entry name" value="Ribosomal_L25p"/>
    <property type="match status" value="1"/>
</dbReference>
<evidence type="ECO:0000256" key="4">
    <source>
        <dbReference type="ARBA" id="ARBA00023274"/>
    </source>
</evidence>
<keyword evidence="10" id="KW-1185">Reference proteome</keyword>
<comment type="function">
    <text evidence="5">This is one of the proteins that binds to the 5S RNA in the ribosome where it forms part of the central protuberance.</text>
</comment>
<dbReference type="GO" id="GO:0008097">
    <property type="term" value="F:5S rRNA binding"/>
    <property type="evidence" value="ECO:0007669"/>
    <property type="project" value="InterPro"/>
</dbReference>
<comment type="caution">
    <text evidence="9">The sequence shown here is derived from an EMBL/GenBank/DDBJ whole genome shotgun (WGS) entry which is preliminary data.</text>
</comment>
<dbReference type="Pfam" id="PF14693">
    <property type="entry name" value="Ribosomal_TL5_C"/>
    <property type="match status" value="1"/>
</dbReference>
<keyword evidence="3 5" id="KW-0689">Ribosomal protein</keyword>
<dbReference type="Gene3D" id="2.170.120.20">
    <property type="entry name" value="Ribosomal protein L25, beta domain"/>
    <property type="match status" value="1"/>
</dbReference>
<dbReference type="InterPro" id="IPR020057">
    <property type="entry name" value="Ribosomal_bL25_b-dom"/>
</dbReference>